<accession>A0A934VSK8</accession>
<keyword evidence="5" id="KW-0812">Transmembrane</keyword>
<dbReference type="GO" id="GO:0000155">
    <property type="term" value="F:phosphorelay sensor kinase activity"/>
    <property type="evidence" value="ECO:0007669"/>
    <property type="project" value="InterPro"/>
</dbReference>
<dbReference type="SUPFAM" id="SSF63829">
    <property type="entry name" value="Calcium-dependent phosphotriesterase"/>
    <property type="match status" value="2"/>
</dbReference>
<comment type="caution">
    <text evidence="7">The sequence shown here is derived from an EMBL/GenBank/DDBJ whole genome shotgun (WGS) entry which is preliminary data.</text>
</comment>
<dbReference type="EC" id="2.7.13.3" evidence="2"/>
<dbReference type="InterPro" id="IPR004358">
    <property type="entry name" value="Sig_transdc_His_kin-like_C"/>
</dbReference>
<dbReference type="SUPFAM" id="SSF101898">
    <property type="entry name" value="NHL repeat"/>
    <property type="match status" value="1"/>
</dbReference>
<dbReference type="InterPro" id="IPR003594">
    <property type="entry name" value="HATPase_dom"/>
</dbReference>
<comment type="catalytic activity">
    <reaction evidence="1">
        <text>ATP + protein L-histidine = ADP + protein N-phospho-L-histidine.</text>
        <dbReference type="EC" id="2.7.13.3"/>
    </reaction>
</comment>
<dbReference type="InterPro" id="IPR013783">
    <property type="entry name" value="Ig-like_fold"/>
</dbReference>
<evidence type="ECO:0000313" key="7">
    <source>
        <dbReference type="EMBL" id="MBK1878614.1"/>
    </source>
</evidence>
<dbReference type="SMART" id="SM00387">
    <property type="entry name" value="HATPase_c"/>
    <property type="match status" value="1"/>
</dbReference>
<dbReference type="PRINTS" id="PR00344">
    <property type="entry name" value="BCTRLSENSOR"/>
</dbReference>
<keyword evidence="4" id="KW-0175">Coiled coil</keyword>
<dbReference type="InterPro" id="IPR005467">
    <property type="entry name" value="His_kinase_dom"/>
</dbReference>
<dbReference type="Pfam" id="PF07494">
    <property type="entry name" value="Reg_prop"/>
    <property type="match status" value="4"/>
</dbReference>
<gene>
    <name evidence="7" type="ORF">JIN87_17165</name>
</gene>
<dbReference type="Gene3D" id="3.30.565.10">
    <property type="entry name" value="Histidine kinase-like ATPase, C-terminal domain"/>
    <property type="match status" value="1"/>
</dbReference>
<dbReference type="SUPFAM" id="SSF47384">
    <property type="entry name" value="Homodimeric domain of signal transducing histidine kinase"/>
    <property type="match status" value="1"/>
</dbReference>
<reference evidence="7" key="1">
    <citation type="submission" date="2021-01" db="EMBL/GenBank/DDBJ databases">
        <title>Modified the classification status of verrucomicrobia.</title>
        <authorList>
            <person name="Feng X."/>
        </authorList>
    </citation>
    <scope>NUCLEOTIDE SEQUENCE</scope>
    <source>
        <strain evidence="7">KCTC 13126</strain>
    </source>
</reference>
<dbReference type="PROSITE" id="PS50109">
    <property type="entry name" value="HIS_KIN"/>
    <property type="match status" value="1"/>
</dbReference>
<dbReference type="Pfam" id="PF02518">
    <property type="entry name" value="HATPase_c"/>
    <property type="match status" value="1"/>
</dbReference>
<dbReference type="EMBL" id="JAENIL010000033">
    <property type="protein sequence ID" value="MBK1878614.1"/>
    <property type="molecule type" value="Genomic_DNA"/>
</dbReference>
<dbReference type="SMART" id="SM00388">
    <property type="entry name" value="HisKA"/>
    <property type="match status" value="1"/>
</dbReference>
<dbReference type="InterPro" id="IPR036890">
    <property type="entry name" value="HATPase_C_sf"/>
</dbReference>
<dbReference type="Proteomes" id="UP000617628">
    <property type="component" value="Unassembled WGS sequence"/>
</dbReference>
<dbReference type="Gene3D" id="1.10.287.130">
    <property type="match status" value="1"/>
</dbReference>
<organism evidence="7 8">
    <name type="scientific">Pelagicoccus mobilis</name>
    <dbReference type="NCBI Taxonomy" id="415221"/>
    <lineage>
        <taxon>Bacteria</taxon>
        <taxon>Pseudomonadati</taxon>
        <taxon>Verrucomicrobiota</taxon>
        <taxon>Opitutia</taxon>
        <taxon>Puniceicoccales</taxon>
        <taxon>Pelagicoccaceae</taxon>
        <taxon>Pelagicoccus</taxon>
    </lineage>
</organism>
<sequence length="1133" mass="127269">MLRFGFTGLNRFRLFGLVVFLVSFCSLQAKTRPLDLDLERLQFDWFEESETFASIAVIDVLQDHRGFVWVGTRDGIYRYDGRRFLRYRSGANERRELPHNRVNTFYEDSNGRLWVGLQRGVVFYDPDLDVFVPCEIEWYNGSVSGFAETSKGELLVLGEALGLGRLEEDGVFRRLDLEIQGRASVLLLDDELGFLIGGERGIQIVDDDLNIVGSFGEGAEFLKQRKSFVRALARVSPSSFWVGTNQEGSWILDLESGDFQKVPAKRKDEDLVGTVTVHENGDVLVGTTAGVTIFSPEGERKKMYRNVGYSTASIQPGTVYALSTDRQGNLWVGTSRGGLSVVRNSKAFSGIDQNSPIPLSKRKVTAILKDSSERLWVGYHNEGVDVLDFSLSSRTYLDPHEDVSGGLGRGSVWDIVETADGHIWIGTNRDGLAKLEPGQRKFQKFVPDEKGGNSIQGYDVRVILPDRKGNLWLAVHGRGFDYLDRESGEFTNYENPLSEWVEDLALDANGDLWIGSANGLSLLKEGASTFVDFTHDAADETSLSDGHVVCLYIDSSDTLWVGTKNGLCSMNREVGEFKRYSLAEGLPGASIRSINESRDNELWVATSEGLARYQKSSDSFKAFHKFDGLLSDQFVERSKFLGDDGLFYFGCEKGIVKFRPEEIEVSNEAPELVITGISVQHVNQDSYGREGDVLPRTPFTASEIVLPPGNNILGIEFAALDYLSAGRNEFEYMLEGFDEDWVANGQRADCFYTNMPPGDYLFRVRASNSDGVWNEAGISLPLRLLPFFWQTLWFKIAVVASLILLVIGIVRMRLATLAGQKERLQNTVSERTKDLEDALKALEYQKAQTEDQNLELIDHRENLEELITQRTFELQVAKEKAEESDRLKSAFLENISHEIRTPMNAIIGFVNVLRGGACEEEEKEEYLQIIEENGEYLTTMIDNIIELSLLESQKVALMPVATHLGQFFEKWNSYLLTELERQDKQEITVSFSPQEDLDPETFVEVDCARLDQIMGQLLENAIKFTDHGTISLSYEVSKGATDTLMIAVEDTGVGIPQEKLNSVFNLFRKIIGEKKRLYRGTGLGLAIVKRVVDLMEGEIRVESEIEKGTRFILRVPLSQPFVDTPIEQLSEEA</sequence>
<keyword evidence="8" id="KW-1185">Reference proteome</keyword>
<dbReference type="PANTHER" id="PTHR43547">
    <property type="entry name" value="TWO-COMPONENT HISTIDINE KINASE"/>
    <property type="match status" value="1"/>
</dbReference>
<feature type="coiled-coil region" evidence="4">
    <location>
        <begin position="821"/>
        <end position="866"/>
    </location>
</feature>
<dbReference type="PANTHER" id="PTHR43547:SF2">
    <property type="entry name" value="HYBRID SIGNAL TRANSDUCTION HISTIDINE KINASE C"/>
    <property type="match status" value="1"/>
</dbReference>
<evidence type="ECO:0000256" key="3">
    <source>
        <dbReference type="ARBA" id="ARBA00022553"/>
    </source>
</evidence>
<dbReference type="CDD" id="cd00082">
    <property type="entry name" value="HisKA"/>
    <property type="match status" value="1"/>
</dbReference>
<evidence type="ECO:0000313" key="8">
    <source>
        <dbReference type="Proteomes" id="UP000617628"/>
    </source>
</evidence>
<evidence type="ECO:0000256" key="5">
    <source>
        <dbReference type="SAM" id="Phobius"/>
    </source>
</evidence>
<dbReference type="InterPro" id="IPR011123">
    <property type="entry name" value="Y_Y_Y"/>
</dbReference>
<dbReference type="InterPro" id="IPR011110">
    <property type="entry name" value="Reg_prop"/>
</dbReference>
<keyword evidence="5" id="KW-1133">Transmembrane helix</keyword>
<evidence type="ECO:0000256" key="4">
    <source>
        <dbReference type="SAM" id="Coils"/>
    </source>
</evidence>
<dbReference type="RefSeq" id="WP_200356826.1">
    <property type="nucleotide sequence ID" value="NZ_JAENIL010000033.1"/>
</dbReference>
<protein>
    <recommendedName>
        <fullName evidence="2">histidine kinase</fullName>
        <ecNumber evidence="2">2.7.13.3</ecNumber>
    </recommendedName>
</protein>
<dbReference type="InterPro" id="IPR015943">
    <property type="entry name" value="WD40/YVTN_repeat-like_dom_sf"/>
</dbReference>
<proteinExistence type="predicted"/>
<dbReference type="Pfam" id="PF07495">
    <property type="entry name" value="Y_Y_Y"/>
    <property type="match status" value="1"/>
</dbReference>
<keyword evidence="3" id="KW-0597">Phosphoprotein</keyword>
<feature type="domain" description="Histidine kinase" evidence="6">
    <location>
        <begin position="894"/>
        <end position="1119"/>
    </location>
</feature>
<dbReference type="Gene3D" id="2.130.10.10">
    <property type="entry name" value="YVTN repeat-like/Quinoprotein amine dehydrogenase"/>
    <property type="match status" value="2"/>
</dbReference>
<evidence type="ECO:0000259" key="6">
    <source>
        <dbReference type="PROSITE" id="PS50109"/>
    </source>
</evidence>
<dbReference type="AlphaFoldDB" id="A0A934VSK8"/>
<feature type="transmembrane region" description="Helical" evidence="5">
    <location>
        <begin position="792"/>
        <end position="814"/>
    </location>
</feature>
<dbReference type="InterPro" id="IPR003661">
    <property type="entry name" value="HisK_dim/P_dom"/>
</dbReference>
<evidence type="ECO:0000256" key="2">
    <source>
        <dbReference type="ARBA" id="ARBA00012438"/>
    </source>
</evidence>
<name>A0A934VSK8_9BACT</name>
<dbReference type="Pfam" id="PF00512">
    <property type="entry name" value="HisKA"/>
    <property type="match status" value="1"/>
</dbReference>
<keyword evidence="5" id="KW-0472">Membrane</keyword>
<evidence type="ECO:0000256" key="1">
    <source>
        <dbReference type="ARBA" id="ARBA00000085"/>
    </source>
</evidence>
<dbReference type="SUPFAM" id="SSF55874">
    <property type="entry name" value="ATPase domain of HSP90 chaperone/DNA topoisomerase II/histidine kinase"/>
    <property type="match status" value="1"/>
</dbReference>
<dbReference type="Gene3D" id="2.60.40.10">
    <property type="entry name" value="Immunoglobulins"/>
    <property type="match status" value="1"/>
</dbReference>
<dbReference type="InterPro" id="IPR036097">
    <property type="entry name" value="HisK_dim/P_sf"/>
</dbReference>